<keyword evidence="2" id="KW-1133">Transmembrane helix</keyword>
<sequence length="440" mass="48658">MGGDRRRSTSSSSSSSEEDGDADWRAAIDSVAATTTFGKTTAKVHSSATATNGESITHPFQEDEIDTIQPRKLKHYQIKGLKTLEDILDKTLDIVRDIDDASQEDTPSMNGGGVRLFRRAPPGIVFDHTDELQKPRKKPRIRPGKEFEENSKEFKNQIKSIAVDGMDILAASKNACQKSLARLESREAAAKAAAKREEERVAALKKIRGERWLPAVARDMQSRLQRRHLSCCPCQFQKKTLTLLLNCTMGCCNSRTKKALKIGCGITAILLIILLIVAITLYFTILKPKSPNVTTQSVTLETVRLEPFPAFHLNITIGLILTIHNRNYGSFKYDSSRAYVTYRGDPAAEALVEADTIPARADHDLNTTVLIDSDGFSKNPNFLGDLFSGCLNFTSSTALHGKVTVWKVLKLKARTVSTCDISVFTKFQNATSVCKSKIKF</sequence>
<keyword evidence="2" id="KW-0812">Transmembrane</keyword>
<accession>A0ABQ7VU56</accession>
<evidence type="ECO:0000256" key="1">
    <source>
        <dbReference type="SAM" id="MobiDB-lite"/>
    </source>
</evidence>
<feature type="region of interest" description="Disordered" evidence="1">
    <location>
        <begin position="1"/>
        <end position="58"/>
    </location>
</feature>
<dbReference type="PANTHER" id="PTHR36765:SF1">
    <property type="entry name" value="EXPRESSED PROTEIN"/>
    <property type="match status" value="1"/>
</dbReference>
<feature type="compositionally biased region" description="Polar residues" evidence="1">
    <location>
        <begin position="44"/>
        <end position="55"/>
    </location>
</feature>
<evidence type="ECO:0000313" key="4">
    <source>
        <dbReference type="Proteomes" id="UP000826656"/>
    </source>
</evidence>
<evidence type="ECO:0000313" key="3">
    <source>
        <dbReference type="EMBL" id="KAH0771300.1"/>
    </source>
</evidence>
<keyword evidence="2" id="KW-0472">Membrane</keyword>
<evidence type="ECO:0000256" key="2">
    <source>
        <dbReference type="SAM" id="Phobius"/>
    </source>
</evidence>
<proteinExistence type="predicted"/>
<feature type="compositionally biased region" description="Low complexity" evidence="1">
    <location>
        <begin position="32"/>
        <end position="43"/>
    </location>
</feature>
<feature type="transmembrane region" description="Helical" evidence="2">
    <location>
        <begin position="262"/>
        <end position="285"/>
    </location>
</feature>
<dbReference type="EMBL" id="JAIVGD010000011">
    <property type="protein sequence ID" value="KAH0771300.1"/>
    <property type="molecule type" value="Genomic_DNA"/>
</dbReference>
<protein>
    <recommendedName>
        <fullName evidence="5">Late embryogenesis abundant protein LEA-2 subgroup domain-containing protein</fullName>
    </recommendedName>
</protein>
<keyword evidence="4" id="KW-1185">Reference proteome</keyword>
<reference evidence="3 4" key="1">
    <citation type="journal article" date="2021" name="bioRxiv">
        <title>Chromosome-scale and haplotype-resolved genome assembly of a tetraploid potato cultivar.</title>
        <authorList>
            <person name="Sun H."/>
            <person name="Jiao W.-B."/>
            <person name="Krause K."/>
            <person name="Campoy J.A."/>
            <person name="Goel M."/>
            <person name="Folz-Donahue K."/>
            <person name="Kukat C."/>
            <person name="Huettel B."/>
            <person name="Schneeberger K."/>
        </authorList>
    </citation>
    <scope>NUCLEOTIDE SEQUENCE [LARGE SCALE GENOMIC DNA]</scope>
    <source>
        <strain evidence="3">SolTubOtavaFocal</strain>
        <tissue evidence="3">Leaves</tissue>
    </source>
</reference>
<dbReference type="PANTHER" id="PTHR36765">
    <property type="entry name" value="EXPRESSED PROTEIN"/>
    <property type="match status" value="1"/>
</dbReference>
<dbReference type="Proteomes" id="UP000826656">
    <property type="component" value="Unassembled WGS sequence"/>
</dbReference>
<organism evidence="3 4">
    <name type="scientific">Solanum tuberosum</name>
    <name type="common">Potato</name>
    <dbReference type="NCBI Taxonomy" id="4113"/>
    <lineage>
        <taxon>Eukaryota</taxon>
        <taxon>Viridiplantae</taxon>
        <taxon>Streptophyta</taxon>
        <taxon>Embryophyta</taxon>
        <taxon>Tracheophyta</taxon>
        <taxon>Spermatophyta</taxon>
        <taxon>Magnoliopsida</taxon>
        <taxon>eudicotyledons</taxon>
        <taxon>Gunneridae</taxon>
        <taxon>Pentapetalae</taxon>
        <taxon>asterids</taxon>
        <taxon>lamiids</taxon>
        <taxon>Solanales</taxon>
        <taxon>Solanaceae</taxon>
        <taxon>Solanoideae</taxon>
        <taxon>Solaneae</taxon>
        <taxon>Solanum</taxon>
    </lineage>
</organism>
<gene>
    <name evidence="3" type="ORF">KY290_015281</name>
</gene>
<name>A0ABQ7VU56_SOLTU</name>
<evidence type="ECO:0008006" key="5">
    <source>
        <dbReference type="Google" id="ProtNLM"/>
    </source>
</evidence>
<comment type="caution">
    <text evidence="3">The sequence shown here is derived from an EMBL/GenBank/DDBJ whole genome shotgun (WGS) entry which is preliminary data.</text>
</comment>